<dbReference type="PANTHER" id="PTHR45138:SF9">
    <property type="entry name" value="DIGUANYLATE CYCLASE DGCM-RELATED"/>
    <property type="match status" value="1"/>
</dbReference>
<feature type="transmembrane region" description="Helical" evidence="5">
    <location>
        <begin position="40"/>
        <end position="58"/>
    </location>
</feature>
<dbReference type="OrthoDB" id="9812260at2"/>
<proteinExistence type="predicted"/>
<dbReference type="NCBIfam" id="TIGR00254">
    <property type="entry name" value="GGDEF"/>
    <property type="match status" value="1"/>
</dbReference>
<dbReference type="Pfam" id="PF00990">
    <property type="entry name" value="GGDEF"/>
    <property type="match status" value="1"/>
</dbReference>
<dbReference type="GO" id="GO:0052621">
    <property type="term" value="F:diguanylate cyclase activity"/>
    <property type="evidence" value="ECO:0007669"/>
    <property type="project" value="UniProtKB-EC"/>
</dbReference>
<dbReference type="InterPro" id="IPR050469">
    <property type="entry name" value="Diguanylate_Cyclase"/>
</dbReference>
<keyword evidence="5" id="KW-1133">Transmembrane helix</keyword>
<comment type="caution">
    <text evidence="7">The sequence shown here is derived from an EMBL/GenBank/DDBJ whole genome shotgun (WGS) entry which is preliminary data.</text>
</comment>
<evidence type="ECO:0000256" key="4">
    <source>
        <dbReference type="ARBA" id="ARBA00034247"/>
    </source>
</evidence>
<dbReference type="InterPro" id="IPR000160">
    <property type="entry name" value="GGDEF_dom"/>
</dbReference>
<organism evidence="7 8">
    <name type="scientific">Edwardsiella tarda</name>
    <dbReference type="NCBI Taxonomy" id="636"/>
    <lineage>
        <taxon>Bacteria</taxon>
        <taxon>Pseudomonadati</taxon>
        <taxon>Pseudomonadota</taxon>
        <taxon>Gammaproteobacteria</taxon>
        <taxon>Enterobacterales</taxon>
        <taxon>Hafniaceae</taxon>
        <taxon>Edwardsiella</taxon>
    </lineage>
</organism>
<dbReference type="InterPro" id="IPR029787">
    <property type="entry name" value="Nucleotide_cyclase"/>
</dbReference>
<feature type="transmembrane region" description="Helical" evidence="5">
    <location>
        <begin position="70"/>
        <end position="95"/>
    </location>
</feature>
<name>A0A2A7U202_EDWTA</name>
<evidence type="ECO:0000256" key="1">
    <source>
        <dbReference type="ARBA" id="ARBA00001946"/>
    </source>
</evidence>
<keyword evidence="5" id="KW-0812">Transmembrane</keyword>
<evidence type="ECO:0000256" key="3">
    <source>
        <dbReference type="ARBA" id="ARBA00012528"/>
    </source>
</evidence>
<comment type="cofactor">
    <cofactor evidence="1">
        <name>Mg(2+)</name>
        <dbReference type="ChEBI" id="CHEBI:18420"/>
    </cofactor>
</comment>
<dbReference type="AlphaFoldDB" id="A0A2A7U202"/>
<dbReference type="EMBL" id="PDDV01000013">
    <property type="protein sequence ID" value="PEH72442.1"/>
    <property type="molecule type" value="Genomic_DNA"/>
</dbReference>
<dbReference type="RefSeq" id="WP_005287150.1">
    <property type="nucleotide sequence ID" value="NZ_AP028090.1"/>
</dbReference>
<dbReference type="FunFam" id="3.30.70.270:FF:000001">
    <property type="entry name" value="Diguanylate cyclase domain protein"/>
    <property type="match status" value="1"/>
</dbReference>
<dbReference type="SMART" id="SM00267">
    <property type="entry name" value="GGDEF"/>
    <property type="match status" value="1"/>
</dbReference>
<dbReference type="EC" id="2.7.7.65" evidence="3"/>
<dbReference type="SUPFAM" id="SSF55073">
    <property type="entry name" value="Nucleotide cyclase"/>
    <property type="match status" value="1"/>
</dbReference>
<dbReference type="InterPro" id="IPR043128">
    <property type="entry name" value="Rev_trsase/Diguanyl_cyclase"/>
</dbReference>
<evidence type="ECO:0000313" key="8">
    <source>
        <dbReference type="Proteomes" id="UP000219788"/>
    </source>
</evidence>
<dbReference type="CDD" id="cd01949">
    <property type="entry name" value="GGDEF"/>
    <property type="match status" value="1"/>
</dbReference>
<evidence type="ECO:0000256" key="5">
    <source>
        <dbReference type="SAM" id="Phobius"/>
    </source>
</evidence>
<dbReference type="PANTHER" id="PTHR45138">
    <property type="entry name" value="REGULATORY COMPONENTS OF SENSORY TRANSDUCTION SYSTEM"/>
    <property type="match status" value="1"/>
</dbReference>
<dbReference type="STRING" id="636.AAW15_06605"/>
<sequence length="351" mass="39807">MSPLQSLDLLYINACVTYATLSVSYFALSKQRALGPYSPLPGRILWGLIAGLLSWYLSGSKMPVSAHIHYSFEIVPMILVTFFGGWCAGLTAWLLNFITTGGFVLDNLFIGLMLAPLLLSRIWQRNTLRMFILCISLVALFHLLIIVPELTQRIELLDALLHQVIAYCCLLVCYQTLTLKQRSINAYFTLRESALRDQLTQTYNRQGLQQQILTLEREQRPCCIAMIDIDNFKQINDHYGHLCGDQVLITLAKMANQTLSPQDYIARFGGEEFIILFAELELSQANARCEHLRRLISHAPLYLGHGQRAWVTASFGLTRFDGYSDLEHAIAQADEALYRAKRQGKNRIIVT</sequence>
<feature type="transmembrane region" description="Helical" evidence="5">
    <location>
        <begin position="101"/>
        <end position="119"/>
    </location>
</feature>
<dbReference type="Gene3D" id="3.30.70.270">
    <property type="match status" value="1"/>
</dbReference>
<gene>
    <name evidence="7" type="ORF">CRM76_11100</name>
</gene>
<dbReference type="GeneID" id="93124438"/>
<reference evidence="8" key="1">
    <citation type="submission" date="2017-09" db="EMBL/GenBank/DDBJ databases">
        <title>FDA dAtabase for Regulatory Grade micrObial Sequences (FDA-ARGOS): Supporting development and validation of Infectious Disease Dx tests.</title>
        <authorList>
            <person name="Goldberg B."/>
            <person name="Campos J."/>
            <person name="Tallon L."/>
            <person name="Sadzewicz L."/>
            <person name="Ott S."/>
            <person name="Zhao X."/>
            <person name="Nagaraj S."/>
            <person name="Vavikolanu K."/>
            <person name="Aluvathingal J."/>
            <person name="Nadendla S."/>
            <person name="Geyer C."/>
            <person name="Sichtig H."/>
        </authorList>
    </citation>
    <scope>NUCLEOTIDE SEQUENCE [LARGE SCALE GENOMIC DNA]</scope>
    <source>
        <strain evidence="8">FDAARGOS_370</strain>
    </source>
</reference>
<keyword evidence="5" id="KW-0472">Membrane</keyword>
<comment type="catalytic activity">
    <reaction evidence="4">
        <text>2 GTP = 3',3'-c-di-GMP + 2 diphosphate</text>
        <dbReference type="Rhea" id="RHEA:24898"/>
        <dbReference type="ChEBI" id="CHEBI:33019"/>
        <dbReference type="ChEBI" id="CHEBI:37565"/>
        <dbReference type="ChEBI" id="CHEBI:58805"/>
        <dbReference type="EC" id="2.7.7.65"/>
    </reaction>
</comment>
<evidence type="ECO:0000313" key="7">
    <source>
        <dbReference type="EMBL" id="PEH72442.1"/>
    </source>
</evidence>
<feature type="transmembrane region" description="Helical" evidence="5">
    <location>
        <begin position="9"/>
        <end position="28"/>
    </location>
</feature>
<feature type="transmembrane region" description="Helical" evidence="5">
    <location>
        <begin position="160"/>
        <end position="177"/>
    </location>
</feature>
<feature type="transmembrane region" description="Helical" evidence="5">
    <location>
        <begin position="131"/>
        <end position="148"/>
    </location>
</feature>
<evidence type="ECO:0000256" key="2">
    <source>
        <dbReference type="ARBA" id="ARBA00004665"/>
    </source>
</evidence>
<evidence type="ECO:0000259" key="6">
    <source>
        <dbReference type="PROSITE" id="PS50887"/>
    </source>
</evidence>
<accession>A0A2A7U202</accession>
<protein>
    <recommendedName>
        <fullName evidence="3">diguanylate cyclase</fullName>
        <ecNumber evidence="3">2.7.7.65</ecNumber>
    </recommendedName>
</protein>
<dbReference type="PROSITE" id="PS50887">
    <property type="entry name" value="GGDEF"/>
    <property type="match status" value="1"/>
</dbReference>
<dbReference type="Proteomes" id="UP000219788">
    <property type="component" value="Unassembled WGS sequence"/>
</dbReference>
<feature type="domain" description="GGDEF" evidence="6">
    <location>
        <begin position="220"/>
        <end position="351"/>
    </location>
</feature>
<comment type="pathway">
    <text evidence="2">Purine metabolism; 3',5'-cyclic di-GMP biosynthesis.</text>
</comment>